<gene>
    <name evidence="1" type="ORF">Tci_917855</name>
</gene>
<name>A0A699WJJ3_TANCI</name>
<protein>
    <submittedName>
        <fullName evidence="1">Uncharacterized protein</fullName>
    </submittedName>
</protein>
<proteinExistence type="predicted"/>
<comment type="caution">
    <text evidence="1">The sequence shown here is derived from an EMBL/GenBank/DDBJ whole genome shotgun (WGS) entry which is preliminary data.</text>
</comment>
<feature type="non-terminal residue" evidence="1">
    <location>
        <position position="1"/>
    </location>
</feature>
<accession>A0A699WJJ3</accession>
<reference evidence="1" key="1">
    <citation type="journal article" date="2019" name="Sci. Rep.">
        <title>Draft genome of Tanacetum cinerariifolium, the natural source of mosquito coil.</title>
        <authorList>
            <person name="Yamashiro T."/>
            <person name="Shiraishi A."/>
            <person name="Satake H."/>
            <person name="Nakayama K."/>
        </authorList>
    </citation>
    <scope>NUCLEOTIDE SEQUENCE</scope>
</reference>
<evidence type="ECO:0000313" key="1">
    <source>
        <dbReference type="EMBL" id="GFD45886.1"/>
    </source>
</evidence>
<dbReference type="EMBL" id="BKCJ011660137">
    <property type="protein sequence ID" value="GFD45886.1"/>
    <property type="molecule type" value="Genomic_DNA"/>
</dbReference>
<dbReference type="AlphaFoldDB" id="A0A699WJJ3"/>
<organism evidence="1">
    <name type="scientific">Tanacetum cinerariifolium</name>
    <name type="common">Dalmatian daisy</name>
    <name type="synonym">Chrysanthemum cinerariifolium</name>
    <dbReference type="NCBI Taxonomy" id="118510"/>
    <lineage>
        <taxon>Eukaryota</taxon>
        <taxon>Viridiplantae</taxon>
        <taxon>Streptophyta</taxon>
        <taxon>Embryophyta</taxon>
        <taxon>Tracheophyta</taxon>
        <taxon>Spermatophyta</taxon>
        <taxon>Magnoliopsida</taxon>
        <taxon>eudicotyledons</taxon>
        <taxon>Gunneridae</taxon>
        <taxon>Pentapetalae</taxon>
        <taxon>asterids</taxon>
        <taxon>campanulids</taxon>
        <taxon>Asterales</taxon>
        <taxon>Asteraceae</taxon>
        <taxon>Asteroideae</taxon>
        <taxon>Anthemideae</taxon>
        <taxon>Anthemidinae</taxon>
        <taxon>Tanacetum</taxon>
    </lineage>
</organism>
<sequence>DECEDDEIVVVEQPEQVD</sequence>